<dbReference type="NCBIfam" id="TIGR03605">
    <property type="entry name" value="antibiot_sagB"/>
    <property type="match status" value="1"/>
</dbReference>
<dbReference type="InterPro" id="IPR052544">
    <property type="entry name" value="Bacteriocin_Proc_Enz"/>
</dbReference>
<proteinExistence type="predicted"/>
<dbReference type="RefSeq" id="WP_085108977.1">
    <property type="nucleotide sequence ID" value="NZ_JACKSN010000111.1"/>
</dbReference>
<dbReference type="InterPro" id="IPR029479">
    <property type="entry name" value="Nitroreductase"/>
</dbReference>
<dbReference type="CDD" id="cd02142">
    <property type="entry name" value="McbC_SagB-like_oxidoreductase"/>
    <property type="match status" value="1"/>
</dbReference>
<keyword evidence="3" id="KW-1185">Reference proteome</keyword>
<dbReference type="GO" id="GO:0016491">
    <property type="term" value="F:oxidoreductase activity"/>
    <property type="evidence" value="ECO:0007669"/>
    <property type="project" value="InterPro"/>
</dbReference>
<name>A0A1X2ENV0_9MYCO</name>
<organism evidence="2 3">
    <name type="scientific">Mycolicibacillus trivialis</name>
    <dbReference type="NCBI Taxonomy" id="1798"/>
    <lineage>
        <taxon>Bacteria</taxon>
        <taxon>Bacillati</taxon>
        <taxon>Actinomycetota</taxon>
        <taxon>Actinomycetes</taxon>
        <taxon>Mycobacteriales</taxon>
        <taxon>Mycobacteriaceae</taxon>
        <taxon>Mycolicibacillus</taxon>
    </lineage>
</organism>
<evidence type="ECO:0000259" key="1">
    <source>
        <dbReference type="Pfam" id="PF00881"/>
    </source>
</evidence>
<dbReference type="SUPFAM" id="SSF55469">
    <property type="entry name" value="FMN-dependent nitroreductase-like"/>
    <property type="match status" value="1"/>
</dbReference>
<dbReference type="Gene3D" id="3.40.109.10">
    <property type="entry name" value="NADH Oxidase"/>
    <property type="match status" value="1"/>
</dbReference>
<evidence type="ECO:0000313" key="3">
    <source>
        <dbReference type="Proteomes" id="UP000193090"/>
    </source>
</evidence>
<dbReference type="STRING" id="1798.AWC30_00785"/>
<sequence>MPAPAYPPQSSYAFAPGVTCVTTPAGAVLLNPPRSEKLSRLPTEQLAVLKTLNLGPATLAQLSSSADPATVGALIDQLLADGWLAVDVCDDDGERYRVEPFDRPVPSVAPRQPGQRVLSRFAVVHRDRDGFVVEHPLGWCDIRIGDARLLPLLDGEAAAEVPEALAARFVADLSRGGFLVAAGETEPDLATAGWSTPDLWFHRRSTLGSRTVSWERFGPTKWAKDRFPQPPARRETYPGDPVRLTTPDLATARAADPPLTAVLEDRVSTREFDDAAPITADQLAELLYRAARTRGSHTVGPGEELLSRPYPSAGGVYELEVYPVVRHVAGLAAGMYHYDSFDHVLRPVADGESKAVQQLLKPASATLAGGAQPQVLLVVAARAGRLLWTYEQIGYALLLKDVGALMQTLYLVGTAMGIGVCAQGYADTASFAAATGSAELAESAVGSVVVGSAR</sequence>
<dbReference type="AlphaFoldDB" id="A0A1X2ENV0"/>
<gene>
    <name evidence="2" type="ORF">AWC30_00785</name>
</gene>
<dbReference type="PANTHER" id="PTHR43745:SF2">
    <property type="entry name" value="NITROREDUCTASE MJ1384-RELATED"/>
    <property type="match status" value="1"/>
</dbReference>
<dbReference type="Proteomes" id="UP000193090">
    <property type="component" value="Unassembled WGS sequence"/>
</dbReference>
<dbReference type="PANTHER" id="PTHR43745">
    <property type="entry name" value="NITROREDUCTASE MJ1384-RELATED"/>
    <property type="match status" value="1"/>
</dbReference>
<dbReference type="Pfam" id="PF00881">
    <property type="entry name" value="Nitroreductase"/>
    <property type="match status" value="1"/>
</dbReference>
<dbReference type="InterPro" id="IPR020051">
    <property type="entry name" value="SagB-type_dehydrogenase"/>
</dbReference>
<feature type="domain" description="Nitroreductase" evidence="1">
    <location>
        <begin position="264"/>
        <end position="451"/>
    </location>
</feature>
<dbReference type="EMBL" id="LQPZ01000012">
    <property type="protein sequence ID" value="ORX07378.1"/>
    <property type="molecule type" value="Genomic_DNA"/>
</dbReference>
<dbReference type="OrthoDB" id="3723182at2"/>
<comment type="caution">
    <text evidence="2">The sequence shown here is derived from an EMBL/GenBank/DDBJ whole genome shotgun (WGS) entry which is preliminary data.</text>
</comment>
<evidence type="ECO:0000313" key="2">
    <source>
        <dbReference type="EMBL" id="ORX07378.1"/>
    </source>
</evidence>
<dbReference type="InterPro" id="IPR000415">
    <property type="entry name" value="Nitroreductase-like"/>
</dbReference>
<reference evidence="2 3" key="1">
    <citation type="submission" date="2016-01" db="EMBL/GenBank/DDBJ databases">
        <title>The new phylogeny of the genus Mycobacterium.</title>
        <authorList>
            <person name="Tarcisio F."/>
            <person name="Conor M."/>
            <person name="Antonella G."/>
            <person name="Elisabetta G."/>
            <person name="Giulia F.S."/>
            <person name="Sara T."/>
            <person name="Anna F."/>
            <person name="Clotilde B."/>
            <person name="Roberto B."/>
            <person name="Veronica D.S."/>
            <person name="Fabio R."/>
            <person name="Monica P."/>
            <person name="Olivier J."/>
            <person name="Enrico T."/>
            <person name="Nicola S."/>
        </authorList>
    </citation>
    <scope>NUCLEOTIDE SEQUENCE [LARGE SCALE GENOMIC DNA]</scope>
    <source>
        <strain evidence="2 3">DSM 44153</strain>
    </source>
</reference>
<accession>A0A1X2ENV0</accession>
<protein>
    <submittedName>
        <fullName evidence="2">Dehydrogenase</fullName>
    </submittedName>
</protein>